<dbReference type="GO" id="GO:0046475">
    <property type="term" value="P:glycerophospholipid catabolic process"/>
    <property type="evidence" value="ECO:0007669"/>
    <property type="project" value="TreeGrafter"/>
</dbReference>
<evidence type="ECO:0000256" key="2">
    <source>
        <dbReference type="ARBA" id="ARBA00013274"/>
    </source>
</evidence>
<dbReference type="eggNOG" id="KOG1325">
    <property type="taxonomic scope" value="Eukaryota"/>
</dbReference>
<evidence type="ECO:0000256" key="1">
    <source>
        <dbReference type="ARBA" id="ARBA00008780"/>
    </source>
</evidence>
<dbReference type="GO" id="GO:0004623">
    <property type="term" value="F:phospholipase A2 activity"/>
    <property type="evidence" value="ECO:0007669"/>
    <property type="project" value="TreeGrafter"/>
</dbReference>
<keyword evidence="4 9" id="KW-0378">Hydrolase</keyword>
<dbReference type="GO" id="GO:0005783">
    <property type="term" value="C:endoplasmic reticulum"/>
    <property type="evidence" value="ECO:0007669"/>
    <property type="project" value="TreeGrafter"/>
</dbReference>
<evidence type="ECO:0000256" key="7">
    <source>
        <dbReference type="ARBA" id="ARBA00023180"/>
    </source>
</evidence>
<protein>
    <recommendedName>
        <fullName evidence="2 10">Lysophospholipase</fullName>
        <ecNumber evidence="2 10">3.1.1.5</ecNumber>
    </recommendedName>
</protein>
<dbReference type="InterPro" id="IPR016035">
    <property type="entry name" value="Acyl_Trfase/lysoPLipase"/>
</dbReference>
<dbReference type="OrthoDB" id="4084751at2759"/>
<dbReference type="GO" id="GO:0004622">
    <property type="term" value="F:phosphatidylcholine lysophospholipase activity"/>
    <property type="evidence" value="ECO:0007669"/>
    <property type="project" value="UniProtKB-EC"/>
</dbReference>
<feature type="domain" description="PLA2c" evidence="11">
    <location>
        <begin position="22"/>
        <end position="587"/>
    </location>
</feature>
<dbReference type="Gene3D" id="3.40.1090.10">
    <property type="entry name" value="Cytosolic phospholipase A2 catalytic domain"/>
    <property type="match status" value="1"/>
</dbReference>
<evidence type="ECO:0000256" key="4">
    <source>
        <dbReference type="ARBA" id="ARBA00022801"/>
    </source>
</evidence>
<dbReference type="PANTHER" id="PTHR10728">
    <property type="entry name" value="CYTOSOLIC PHOSPHOLIPASE A2"/>
    <property type="match status" value="1"/>
</dbReference>
<dbReference type="PROSITE" id="PS51210">
    <property type="entry name" value="PLA2C"/>
    <property type="match status" value="1"/>
</dbReference>
<dbReference type="STRING" id="619300.G3AMT2"/>
<dbReference type="InParanoid" id="G3AMT2"/>
<name>G3AMT2_SPAPN</name>
<evidence type="ECO:0000256" key="5">
    <source>
        <dbReference type="ARBA" id="ARBA00022963"/>
    </source>
</evidence>
<evidence type="ECO:0000313" key="13">
    <source>
        <dbReference type="Proteomes" id="UP000000709"/>
    </source>
</evidence>
<evidence type="ECO:0000256" key="3">
    <source>
        <dbReference type="ARBA" id="ARBA00022729"/>
    </source>
</evidence>
<dbReference type="RefSeq" id="XP_007375041.1">
    <property type="nucleotide sequence ID" value="XM_007374979.1"/>
</dbReference>
<evidence type="ECO:0000256" key="10">
    <source>
        <dbReference type="RuleBase" id="RU362103"/>
    </source>
</evidence>
<keyword evidence="6 9" id="KW-0443">Lipid metabolism</keyword>
<organism evidence="13">
    <name type="scientific">Spathaspora passalidarum (strain NRRL Y-27907 / 11-Y1)</name>
    <dbReference type="NCBI Taxonomy" id="619300"/>
    <lineage>
        <taxon>Eukaryota</taxon>
        <taxon>Fungi</taxon>
        <taxon>Dikarya</taxon>
        <taxon>Ascomycota</taxon>
        <taxon>Saccharomycotina</taxon>
        <taxon>Pichiomycetes</taxon>
        <taxon>Debaryomycetaceae</taxon>
        <taxon>Spathaspora</taxon>
    </lineage>
</organism>
<dbReference type="GO" id="GO:0005829">
    <property type="term" value="C:cytosol"/>
    <property type="evidence" value="ECO:0007669"/>
    <property type="project" value="TreeGrafter"/>
</dbReference>
<evidence type="ECO:0000256" key="8">
    <source>
        <dbReference type="ARBA" id="ARBA00059407"/>
    </source>
</evidence>
<keyword evidence="3" id="KW-0732">Signal</keyword>
<dbReference type="FunFam" id="3.40.1090.10:FF:000010">
    <property type="entry name" value="Lysophospholipase"/>
    <property type="match status" value="1"/>
</dbReference>
<keyword evidence="13" id="KW-1185">Reference proteome</keyword>
<dbReference type="GO" id="GO:0005576">
    <property type="term" value="C:extracellular region"/>
    <property type="evidence" value="ECO:0007669"/>
    <property type="project" value="TreeGrafter"/>
</dbReference>
<sequence>MKNKAQFIGKSPTGGYAPGQVQCPANSSSFIREANSISKQEQAWIKQRKTKTKAAMIKFLESANLTNFNAANFLDDSDTGVNLGLAFSGGGYRAMLTGAGSLLALDDRNNAEDGLGGILQSANYIGGLSGASWFLGSLVLQDWPSVDEVVFQNPNDLWNFTSTRQLVNQNNLWTIIFPVLFNSLNGALSHINFWSNNKQGIKYDIQAKEKAGFETSVVDAWGRGLAHQLFPPGNDNYGSDLVWSDIRGITTFANHDMPFPFVTSLGRRPGTVVYNLNSTVIEMNPFEFGSFDPSLNSFTDIKYLGTSVNNGVPNGTCINGFDNGAFIMGSSSSLFNQFLNTLVCDDCNSLNFIVKYILKWFLTHLSRNYEDVALYKPNPFYQSQYSKSDNITHSDTLYLIDGGIGGEIIPLSTLMTTQRKLDVVFAFDNSNDNLVNFPNGQALINSYERQFSNQGKSTLCPYVPDINTFLEGNLTAKPTFFGCDAKNLTALEKDGVIPPIVVYFANRPYEFYSNVSTFQLSFTDDEKKSLIRNGFDVASRLNGTIDPNFKTCIACALIRREEERRDIEQSEQCKQCFQDYCWDGTYYPGSAGSSLVNFTASGLTNDAMVYYGTEPPTAPPGFSIFKRENSASNADIHFLLKIVLYLVVPFLL</sequence>
<reference evidence="12 13" key="1">
    <citation type="journal article" date="2011" name="Proc. Natl. Acad. Sci. U.S.A.">
        <title>Comparative genomics of xylose-fermenting fungi for enhanced biofuel production.</title>
        <authorList>
            <person name="Wohlbach D.J."/>
            <person name="Kuo A."/>
            <person name="Sato T.K."/>
            <person name="Potts K.M."/>
            <person name="Salamov A.A."/>
            <person name="LaButti K.M."/>
            <person name="Sun H."/>
            <person name="Clum A."/>
            <person name="Pangilinan J.L."/>
            <person name="Lindquist E.A."/>
            <person name="Lucas S."/>
            <person name="Lapidus A."/>
            <person name="Jin M."/>
            <person name="Gunawan C."/>
            <person name="Balan V."/>
            <person name="Dale B.E."/>
            <person name="Jeffries T.W."/>
            <person name="Zinkel R."/>
            <person name="Barry K.W."/>
            <person name="Grigoriev I.V."/>
            <person name="Gasch A.P."/>
        </authorList>
    </citation>
    <scope>NUCLEOTIDE SEQUENCE [LARGE SCALE GENOMIC DNA]</scope>
    <source>
        <strain evidence="13">NRRL Y-27907 / 11-Y1</strain>
    </source>
</reference>
<dbReference type="InterPro" id="IPR002642">
    <property type="entry name" value="LysoPLipase_cat_dom"/>
</dbReference>
<dbReference type="GeneID" id="18875375"/>
<comment type="similarity">
    <text evidence="1 10">Belongs to the lysophospholipase family.</text>
</comment>
<keyword evidence="7" id="KW-0325">Glycoprotein</keyword>
<dbReference type="EC" id="3.1.1.5" evidence="2 10"/>
<dbReference type="PANTHER" id="PTHR10728:SF33">
    <property type="entry name" value="LYSOPHOSPHOLIPASE 1-RELATED"/>
    <property type="match status" value="1"/>
</dbReference>
<dbReference type="Proteomes" id="UP000000709">
    <property type="component" value="Unassembled WGS sequence"/>
</dbReference>
<dbReference type="SMART" id="SM00022">
    <property type="entry name" value="PLAc"/>
    <property type="match status" value="1"/>
</dbReference>
<dbReference type="KEGG" id="spaa:SPAPADRAFT_71358"/>
<comment type="function">
    <text evidence="8">Catalyzes the release of fatty acids from lysophospholipids. Phospholipase B may well contribute to pathogenicity by abetting the fungus in damaging and traversing host cell membranes, processes which likely increase the rapidity of disseminated infection.</text>
</comment>
<evidence type="ECO:0000313" key="12">
    <source>
        <dbReference type="EMBL" id="EGW33526.1"/>
    </source>
</evidence>
<proteinExistence type="inferred from homology"/>
<keyword evidence="5 9" id="KW-0442">Lipid degradation</keyword>
<comment type="catalytic activity">
    <reaction evidence="10">
        <text>a 1-acyl-sn-glycero-3-phosphocholine + H2O = sn-glycerol 3-phosphocholine + a fatty acid + H(+)</text>
        <dbReference type="Rhea" id="RHEA:15177"/>
        <dbReference type="ChEBI" id="CHEBI:15377"/>
        <dbReference type="ChEBI" id="CHEBI:15378"/>
        <dbReference type="ChEBI" id="CHEBI:16870"/>
        <dbReference type="ChEBI" id="CHEBI:28868"/>
        <dbReference type="ChEBI" id="CHEBI:58168"/>
        <dbReference type="EC" id="3.1.1.5"/>
    </reaction>
</comment>
<dbReference type="SUPFAM" id="SSF52151">
    <property type="entry name" value="FabD/lysophospholipase-like"/>
    <property type="match status" value="1"/>
</dbReference>
<dbReference type="GO" id="GO:0005886">
    <property type="term" value="C:plasma membrane"/>
    <property type="evidence" value="ECO:0007669"/>
    <property type="project" value="TreeGrafter"/>
</dbReference>
<evidence type="ECO:0000256" key="6">
    <source>
        <dbReference type="ARBA" id="ARBA00023098"/>
    </source>
</evidence>
<dbReference type="EMBL" id="GL996501">
    <property type="protein sequence ID" value="EGW33526.1"/>
    <property type="molecule type" value="Genomic_DNA"/>
</dbReference>
<gene>
    <name evidence="12" type="ORF">SPAPADRAFT_71358</name>
</gene>
<dbReference type="OMA" id="PYEFYSN"/>
<dbReference type="HOGENOM" id="CLU_014602_0_1_1"/>
<evidence type="ECO:0000259" key="11">
    <source>
        <dbReference type="PROSITE" id="PS51210"/>
    </source>
</evidence>
<evidence type="ECO:0000256" key="9">
    <source>
        <dbReference type="PROSITE-ProRule" id="PRU00555"/>
    </source>
</evidence>
<dbReference type="Pfam" id="PF01735">
    <property type="entry name" value="PLA2_B"/>
    <property type="match status" value="1"/>
</dbReference>
<accession>G3AMT2</accession>
<dbReference type="AlphaFoldDB" id="G3AMT2"/>